<name>A0A5D5AL34_9EURY</name>
<feature type="transmembrane region" description="Helical" evidence="1">
    <location>
        <begin position="20"/>
        <end position="37"/>
    </location>
</feature>
<comment type="caution">
    <text evidence="3">The sequence shown here is derived from an EMBL/GenBank/DDBJ whole genome shotgun (WGS) entry which is preliminary data.</text>
</comment>
<organism evidence="3 4">
    <name type="scientific">Natrialba swarupiae</name>
    <dbReference type="NCBI Taxonomy" id="2448032"/>
    <lineage>
        <taxon>Archaea</taxon>
        <taxon>Methanobacteriati</taxon>
        <taxon>Methanobacteriota</taxon>
        <taxon>Stenosarchaea group</taxon>
        <taxon>Halobacteria</taxon>
        <taxon>Halobacteriales</taxon>
        <taxon>Natrialbaceae</taxon>
        <taxon>Natrialba</taxon>
    </lineage>
</organism>
<dbReference type="Pfam" id="PF06808">
    <property type="entry name" value="DctM"/>
    <property type="match status" value="1"/>
</dbReference>
<feature type="transmembrane region" description="Helical" evidence="1">
    <location>
        <begin position="180"/>
        <end position="203"/>
    </location>
</feature>
<feature type="transmembrane region" description="Helical" evidence="1">
    <location>
        <begin position="303"/>
        <end position="325"/>
    </location>
</feature>
<evidence type="ECO:0000313" key="4">
    <source>
        <dbReference type="Proteomes" id="UP000324104"/>
    </source>
</evidence>
<proteinExistence type="predicted"/>
<accession>A0A5D5AL34</accession>
<feature type="transmembrane region" description="Helical" evidence="1">
    <location>
        <begin position="112"/>
        <end position="130"/>
    </location>
</feature>
<keyword evidence="4" id="KW-1185">Reference proteome</keyword>
<evidence type="ECO:0000313" key="3">
    <source>
        <dbReference type="EMBL" id="TYT62578.1"/>
    </source>
</evidence>
<feature type="transmembrane region" description="Helical" evidence="1">
    <location>
        <begin position="505"/>
        <end position="528"/>
    </location>
</feature>
<dbReference type="EMBL" id="VTAW01000007">
    <property type="protein sequence ID" value="TYT62578.1"/>
    <property type="molecule type" value="Genomic_DNA"/>
</dbReference>
<dbReference type="Proteomes" id="UP000324104">
    <property type="component" value="Unassembled WGS sequence"/>
</dbReference>
<dbReference type="InterPro" id="IPR011853">
    <property type="entry name" value="TRAP_DctM-Dct_fused"/>
</dbReference>
<feature type="domain" description="TRAP C4-dicarboxylate transport system permease DctM subunit" evidence="2">
    <location>
        <begin position="122"/>
        <end position="559"/>
    </location>
</feature>
<dbReference type="NCBIfam" id="TIGR02123">
    <property type="entry name" value="TRAP_fused"/>
    <property type="match status" value="1"/>
</dbReference>
<dbReference type="PANTHER" id="PTHR43849">
    <property type="entry name" value="BLL3936 PROTEIN"/>
    <property type="match status" value="1"/>
</dbReference>
<feature type="transmembrane region" description="Helical" evidence="1">
    <location>
        <begin position="43"/>
        <end position="60"/>
    </location>
</feature>
<reference evidence="3 4" key="1">
    <citation type="submission" date="2019-08" db="EMBL/GenBank/DDBJ databases">
        <title>Archaea genome.</title>
        <authorList>
            <person name="Kajale S."/>
            <person name="Shouche Y."/>
            <person name="Deshpande N."/>
            <person name="Sharma A."/>
        </authorList>
    </citation>
    <scope>NUCLEOTIDE SEQUENCE [LARGE SCALE GENOMIC DNA]</scope>
    <source>
        <strain evidence="3 4">ESP3B_9</strain>
    </source>
</reference>
<gene>
    <name evidence="3" type="ORF">FYC77_07365</name>
</gene>
<evidence type="ECO:0000256" key="1">
    <source>
        <dbReference type="SAM" id="Phobius"/>
    </source>
</evidence>
<feature type="transmembrane region" description="Helical" evidence="1">
    <location>
        <begin position="606"/>
        <end position="632"/>
    </location>
</feature>
<dbReference type="AlphaFoldDB" id="A0A5D5AL34"/>
<feature type="transmembrane region" description="Helical" evidence="1">
    <location>
        <begin position="81"/>
        <end position="100"/>
    </location>
</feature>
<evidence type="ECO:0000259" key="2">
    <source>
        <dbReference type="Pfam" id="PF06808"/>
    </source>
</evidence>
<feature type="transmembrane region" description="Helical" evidence="1">
    <location>
        <begin position="137"/>
        <end position="160"/>
    </location>
</feature>
<feature type="transmembrane region" description="Helical" evidence="1">
    <location>
        <begin position="376"/>
        <end position="395"/>
    </location>
</feature>
<keyword evidence="1" id="KW-1133">Transmembrane helix</keyword>
<keyword evidence="1" id="KW-0472">Membrane</keyword>
<dbReference type="InterPro" id="IPR010656">
    <property type="entry name" value="DctM"/>
</dbReference>
<feature type="transmembrane region" description="Helical" evidence="1">
    <location>
        <begin position="352"/>
        <end position="369"/>
    </location>
</feature>
<protein>
    <submittedName>
        <fullName evidence="3">TRAP transporter fused permease subunit</fullName>
    </submittedName>
</protein>
<dbReference type="PANTHER" id="PTHR43849:SF2">
    <property type="entry name" value="BLL3936 PROTEIN"/>
    <property type="match status" value="1"/>
</dbReference>
<feature type="transmembrane region" description="Helical" evidence="1">
    <location>
        <begin position="423"/>
        <end position="446"/>
    </location>
</feature>
<feature type="transmembrane region" description="Helical" evidence="1">
    <location>
        <begin position="479"/>
        <end position="498"/>
    </location>
</feature>
<feature type="transmembrane region" description="Helical" evidence="1">
    <location>
        <begin position="453"/>
        <end position="473"/>
    </location>
</feature>
<dbReference type="RefSeq" id="WP_149080865.1">
    <property type="nucleotide sequence ID" value="NZ_VTAW01000007.1"/>
</dbReference>
<sequence>MSTSVEGEVAVPIDDDTTRLQKLLAVLIAAFTVYVALTLEFSTFQRLGTFLMLTLVYLFLRFPLRETIERELSDRQIRLCNWFDIAMIVGSTVTYGYLILNSAQIIEQAGRVQTFEIPLGFLAMFVVLEATRRTIGWTIPLFATGFLVYVYLGPAFPGIFSHPGYSTNQLIVQMYVSTRGLFSFPLAVMFDYVFLFVLFGALLEVSGGGKMFLDLAKVLFGKVTGGPAKLSVFASGSMGMISGSAVANALTTGAFTIPTMKDQGYDRDFAAGVESAASTGGQLLPPVMGAAVFIMMDITGIDYVTIITRALIPGILMFLCIYMVVHFQSVKSGQVGLPDEAIPDRRSVLKRLYYFIPVVILVYLLYDGISVRRSVIYGIGVLLIVTTLVYDARLYDPRRESHELASNPFVDAIELTAKRAAPIVVAATCIGIILGVIGMTGVGLAISSVVMDLASIHLMVALVVVMLLSIMFGMATDTVTVYILLAVLVAPGLVDIGVPELTAHLFIFYFGLMAMVTPPVCIAAYAASTIAESDPLRSGFWAWRLSLAAFLLPFAFVFDENLLMIGSADAIALSILTTIVALTALAGAIVGHAYTGLSRIERATLLGASVLLIAPNLTINAVGLGLLVIGGFRQFRSMVTERRLTPQPTEAD</sequence>
<feature type="transmembrane region" description="Helical" evidence="1">
    <location>
        <begin position="570"/>
        <end position="594"/>
    </location>
</feature>
<feature type="transmembrane region" description="Helical" evidence="1">
    <location>
        <begin position="540"/>
        <end position="558"/>
    </location>
</feature>
<keyword evidence="1" id="KW-0812">Transmembrane</keyword>